<accession>A0A7N0RA51</accession>
<proteinExistence type="predicted"/>
<reference evidence="1" key="1">
    <citation type="submission" date="2021-01" db="UniProtKB">
        <authorList>
            <consortium name="EnsemblPlants"/>
        </authorList>
    </citation>
    <scope>IDENTIFICATION</scope>
</reference>
<evidence type="ECO:0000313" key="2">
    <source>
        <dbReference type="Proteomes" id="UP000594263"/>
    </source>
</evidence>
<dbReference type="EnsemblPlants" id="Kaladp0003s0114.1.v1.1">
    <property type="protein sequence ID" value="Kaladp0003s0114.1.v1.1.CDS.1"/>
    <property type="gene ID" value="Kaladp0003s0114.v1.1"/>
</dbReference>
<dbReference type="Gramene" id="Kaladp0003s0114.1.v1.1">
    <property type="protein sequence ID" value="Kaladp0003s0114.1.v1.1.CDS.1"/>
    <property type="gene ID" value="Kaladp0003s0114.v1.1"/>
</dbReference>
<dbReference type="Proteomes" id="UP000594263">
    <property type="component" value="Unplaced"/>
</dbReference>
<sequence length="76" mass="8155">MASEYFTTTPEMKASVDVAAAAGNFGSYQVPVQGSNVTGLSEGTVAQCEDQVKCHQLNLCFQFLYISSPKCLQVNT</sequence>
<name>A0A7N0RA51_KALFE</name>
<protein>
    <submittedName>
        <fullName evidence="1">Uncharacterized protein</fullName>
    </submittedName>
</protein>
<organism evidence="1 2">
    <name type="scientific">Kalanchoe fedtschenkoi</name>
    <name type="common">Lavender scallops</name>
    <name type="synonym">South American air plant</name>
    <dbReference type="NCBI Taxonomy" id="63787"/>
    <lineage>
        <taxon>Eukaryota</taxon>
        <taxon>Viridiplantae</taxon>
        <taxon>Streptophyta</taxon>
        <taxon>Embryophyta</taxon>
        <taxon>Tracheophyta</taxon>
        <taxon>Spermatophyta</taxon>
        <taxon>Magnoliopsida</taxon>
        <taxon>eudicotyledons</taxon>
        <taxon>Gunneridae</taxon>
        <taxon>Pentapetalae</taxon>
        <taxon>Saxifragales</taxon>
        <taxon>Crassulaceae</taxon>
        <taxon>Kalanchoe</taxon>
    </lineage>
</organism>
<evidence type="ECO:0000313" key="1">
    <source>
        <dbReference type="EnsemblPlants" id="Kaladp0003s0114.1.v1.1.CDS.1"/>
    </source>
</evidence>
<keyword evidence="2" id="KW-1185">Reference proteome</keyword>
<dbReference type="AlphaFoldDB" id="A0A7N0RA51"/>